<feature type="compositionally biased region" description="Polar residues" evidence="1">
    <location>
        <begin position="31"/>
        <end position="46"/>
    </location>
</feature>
<evidence type="ECO:0000256" key="1">
    <source>
        <dbReference type="SAM" id="MobiDB-lite"/>
    </source>
</evidence>
<proteinExistence type="predicted"/>
<dbReference type="AlphaFoldDB" id="W4GWP2"/>
<dbReference type="VEuPathDB" id="FungiDB:H257_04089"/>
<feature type="compositionally biased region" description="Basic residues" evidence="1">
    <location>
        <begin position="91"/>
        <end position="105"/>
    </location>
</feature>
<accession>W4GWP2</accession>
<dbReference type="RefSeq" id="XP_009826768.1">
    <property type="nucleotide sequence ID" value="XM_009828466.1"/>
</dbReference>
<name>W4GWP2_APHAT</name>
<protein>
    <submittedName>
        <fullName evidence="2">Uncharacterized protein</fullName>
    </submittedName>
</protein>
<reference evidence="2" key="1">
    <citation type="submission" date="2013-12" db="EMBL/GenBank/DDBJ databases">
        <title>The Genome Sequence of Aphanomyces astaci APO3.</title>
        <authorList>
            <consortium name="The Broad Institute Genomics Platform"/>
            <person name="Russ C."/>
            <person name="Tyler B."/>
            <person name="van West P."/>
            <person name="Dieguez-Uribeondo J."/>
            <person name="Young S.K."/>
            <person name="Zeng Q."/>
            <person name="Gargeya S."/>
            <person name="Fitzgerald M."/>
            <person name="Abouelleil A."/>
            <person name="Alvarado L."/>
            <person name="Chapman S.B."/>
            <person name="Gainer-Dewar J."/>
            <person name="Goldberg J."/>
            <person name="Griggs A."/>
            <person name="Gujja S."/>
            <person name="Hansen M."/>
            <person name="Howarth C."/>
            <person name="Imamovic A."/>
            <person name="Ireland A."/>
            <person name="Larimer J."/>
            <person name="McCowan C."/>
            <person name="Murphy C."/>
            <person name="Pearson M."/>
            <person name="Poon T.W."/>
            <person name="Priest M."/>
            <person name="Roberts A."/>
            <person name="Saif S."/>
            <person name="Shea T."/>
            <person name="Sykes S."/>
            <person name="Wortman J."/>
            <person name="Nusbaum C."/>
            <person name="Birren B."/>
        </authorList>
    </citation>
    <scope>NUCLEOTIDE SEQUENCE [LARGE SCALE GENOMIC DNA]</scope>
    <source>
        <strain evidence="2">APO3</strain>
    </source>
</reference>
<dbReference type="EMBL" id="KI913120">
    <property type="protein sequence ID" value="ETV83338.1"/>
    <property type="molecule type" value="Genomic_DNA"/>
</dbReference>
<feature type="compositionally biased region" description="Basic residues" evidence="1">
    <location>
        <begin position="60"/>
        <end position="69"/>
    </location>
</feature>
<evidence type="ECO:0000313" key="2">
    <source>
        <dbReference type="EMBL" id="ETV83338.1"/>
    </source>
</evidence>
<gene>
    <name evidence="2" type="ORF">H257_04089</name>
</gene>
<feature type="region of interest" description="Disordered" evidence="1">
    <location>
        <begin position="21"/>
        <end position="105"/>
    </location>
</feature>
<dbReference type="GeneID" id="20806085"/>
<organism evidence="2">
    <name type="scientific">Aphanomyces astaci</name>
    <name type="common">Crayfish plague agent</name>
    <dbReference type="NCBI Taxonomy" id="112090"/>
    <lineage>
        <taxon>Eukaryota</taxon>
        <taxon>Sar</taxon>
        <taxon>Stramenopiles</taxon>
        <taxon>Oomycota</taxon>
        <taxon>Saprolegniomycetes</taxon>
        <taxon>Saprolegniales</taxon>
        <taxon>Verrucalvaceae</taxon>
        <taxon>Aphanomyces</taxon>
    </lineage>
</organism>
<sequence>MPTPMATVIVHRNGVPTAIQVPATGIIRQPHPSSSENDSASDTTDSPVDPHGMPTSIKACCRHVPRSPRPHQEPAVCSTDAPHPQESSPHPARHAQLRPRWPLRG</sequence>